<dbReference type="EMBL" id="JACZKO010000033">
    <property type="protein sequence ID" value="MBE0561442.1"/>
    <property type="molecule type" value="Genomic_DNA"/>
</dbReference>
<dbReference type="Gene3D" id="3.30.530.20">
    <property type="match status" value="1"/>
</dbReference>
<dbReference type="InterPro" id="IPR023393">
    <property type="entry name" value="START-like_dom_sf"/>
</dbReference>
<organism evidence="1 2">
    <name type="scientific">Brucella anthropi</name>
    <name type="common">Ochrobactrum anthropi</name>
    <dbReference type="NCBI Taxonomy" id="529"/>
    <lineage>
        <taxon>Bacteria</taxon>
        <taxon>Pseudomonadati</taxon>
        <taxon>Pseudomonadota</taxon>
        <taxon>Alphaproteobacteria</taxon>
        <taxon>Hyphomicrobiales</taxon>
        <taxon>Brucellaceae</taxon>
        <taxon>Brucella/Ochrobactrum group</taxon>
        <taxon>Brucella</taxon>
    </lineage>
</organism>
<evidence type="ECO:0008006" key="3">
    <source>
        <dbReference type="Google" id="ProtNLM"/>
    </source>
</evidence>
<dbReference type="Proteomes" id="UP000642265">
    <property type="component" value="Unassembled WGS sequence"/>
</dbReference>
<sequence>MTDRQEEPRVKGIEQEYELDATPQKVWRAISIPEFRENWLPSEALADPEPASCKPGKEISYRMRESEPPFLESMVTFRIVPGVSGGTFLRVIHELNDTRLKHTAVVAANSNRMPMMRAA</sequence>
<evidence type="ECO:0000313" key="1">
    <source>
        <dbReference type="EMBL" id="MBE0561442.1"/>
    </source>
</evidence>
<gene>
    <name evidence="1" type="ORF">IH622_11625</name>
</gene>
<dbReference type="SUPFAM" id="SSF55961">
    <property type="entry name" value="Bet v1-like"/>
    <property type="match status" value="1"/>
</dbReference>
<dbReference type="CDD" id="cd07814">
    <property type="entry name" value="SRPBCC_CalC_Aha1-like"/>
    <property type="match status" value="1"/>
</dbReference>
<dbReference type="RefSeq" id="WP_010658304.1">
    <property type="nucleotide sequence ID" value="NZ_CP044970.1"/>
</dbReference>
<name>A0A011UMQ3_BRUAN</name>
<accession>A0A011UMQ3</accession>
<comment type="caution">
    <text evidence="1">The sequence shown here is derived from an EMBL/GenBank/DDBJ whole genome shotgun (WGS) entry which is preliminary data.</text>
</comment>
<protein>
    <recommendedName>
        <fullName evidence="3">Polyketide cyclase</fullName>
    </recommendedName>
</protein>
<proteinExistence type="predicted"/>
<reference evidence="1" key="1">
    <citation type="submission" date="2020-09" db="EMBL/GenBank/DDBJ databases">
        <authorList>
            <person name="Dalcin Martins P."/>
        </authorList>
    </citation>
    <scope>NUCLEOTIDE SEQUENCE</scope>
    <source>
        <strain evidence="1">MAG47</strain>
    </source>
</reference>
<evidence type="ECO:0000313" key="2">
    <source>
        <dbReference type="Proteomes" id="UP000642265"/>
    </source>
</evidence>
<dbReference type="AlphaFoldDB" id="A0A011UMQ3"/>
<reference evidence="1" key="2">
    <citation type="submission" date="2020-10" db="EMBL/GenBank/DDBJ databases">
        <title>Enrichment of novel Verrucomicrobia, Bacteroidetes and Krumholzibacteria in an oxygen-limited, methane- and iron-fed bioreactor inoculated with Bothnian Sea sediments.</title>
        <authorList>
            <person name="Martins P.D."/>
            <person name="de Jong A."/>
            <person name="Lenstra W.K."/>
            <person name="van Helmond N.A.G.M."/>
            <person name="Slomp C.P."/>
            <person name="Jetten M.S.M."/>
            <person name="Welte C.U."/>
            <person name="Rasigraf O."/>
        </authorList>
    </citation>
    <scope>NUCLEOTIDE SEQUENCE</scope>
    <source>
        <strain evidence="1">MAG47</strain>
    </source>
</reference>